<dbReference type="InterPro" id="IPR011990">
    <property type="entry name" value="TPR-like_helical_dom_sf"/>
</dbReference>
<evidence type="ECO:0000313" key="2">
    <source>
        <dbReference type="EMBL" id="WWX22259.1"/>
    </source>
</evidence>
<reference evidence="2 3" key="1">
    <citation type="submission" date="2024-03" db="EMBL/GenBank/DDBJ databases">
        <title>Phenotype and Genome Characterization of a Sulfate-Reducing Bacterium Pseudodesulfovibrio sp. strain 5S69, isolated from Petroleum Reservoir in Tatarstan (Russia).</title>
        <authorList>
            <person name="Bidzhieva S.K."/>
            <person name="Kadnikov V."/>
            <person name="Tourova T.P."/>
            <person name="Samigullina S.R."/>
            <person name="Sokolova D.S."/>
            <person name="Poltaraus A.B."/>
            <person name="Avtukh A.N."/>
            <person name="Tereshina V.M."/>
            <person name="Mardanov A.V."/>
            <person name="Nazina T.N."/>
        </authorList>
    </citation>
    <scope>NUCLEOTIDE SEQUENCE [LARGE SCALE GENOMIC DNA]</scope>
    <source>
        <strain evidence="2 3">5S69</strain>
    </source>
</reference>
<accession>A0ABZ2IZ89</accession>
<dbReference type="Pfam" id="PF13424">
    <property type="entry name" value="TPR_12"/>
    <property type="match status" value="1"/>
</dbReference>
<evidence type="ECO:0000313" key="3">
    <source>
        <dbReference type="Proteomes" id="UP001385389"/>
    </source>
</evidence>
<evidence type="ECO:0000259" key="1">
    <source>
        <dbReference type="Pfam" id="PF12770"/>
    </source>
</evidence>
<dbReference type="Pfam" id="PF12770">
    <property type="entry name" value="CHAT"/>
    <property type="match status" value="1"/>
</dbReference>
<dbReference type="InterPro" id="IPR024983">
    <property type="entry name" value="CHAT_dom"/>
</dbReference>
<dbReference type="RefSeq" id="WP_338667956.1">
    <property type="nucleotide sequence ID" value="NZ_CP146609.1"/>
</dbReference>
<gene>
    <name evidence="2" type="ORF">V8V93_17650</name>
</gene>
<name>A0ABZ2IZ89_9BACT</name>
<proteinExistence type="predicted"/>
<organism evidence="2 3">
    <name type="scientific">Pseudodesulfovibrio methanolicus</name>
    <dbReference type="NCBI Taxonomy" id="3126690"/>
    <lineage>
        <taxon>Bacteria</taxon>
        <taxon>Pseudomonadati</taxon>
        <taxon>Thermodesulfobacteriota</taxon>
        <taxon>Desulfovibrionia</taxon>
        <taxon>Desulfovibrionales</taxon>
        <taxon>Desulfovibrionaceae</taxon>
    </lineage>
</organism>
<dbReference type="PANTHER" id="PTHR10098">
    <property type="entry name" value="RAPSYN-RELATED"/>
    <property type="match status" value="1"/>
</dbReference>
<dbReference type="Gene3D" id="1.25.40.10">
    <property type="entry name" value="Tetratricopeptide repeat domain"/>
    <property type="match status" value="2"/>
</dbReference>
<dbReference type="EMBL" id="CP146609">
    <property type="protein sequence ID" value="WWX22259.1"/>
    <property type="molecule type" value="Genomic_DNA"/>
</dbReference>
<protein>
    <submittedName>
        <fullName evidence="2">CHAT domain-containing protein</fullName>
    </submittedName>
</protein>
<keyword evidence="3" id="KW-1185">Reference proteome</keyword>
<dbReference type="SUPFAM" id="SSF48452">
    <property type="entry name" value="TPR-like"/>
    <property type="match status" value="2"/>
</dbReference>
<sequence length="1009" mass="110422">MLQLGGPYTYRHSIACLLGIFLVLASCPVRAAKLPQSFFAVKAKIPMIAPEGLPARDAELYAQYYQALHDWDGEKAIPIMKERVELAEKTMPPKIRALLLAEYGQLLFSMGDPDEGLKAAMQSVGLLQKLDNQGRRTVSFALIYVCRDRFLAGDLAAGEALQGPLFQELKTTLPSQVFWKVDRMFLGQVFNAYRIRQVLSDKRVAVMESWLLAKPDQIDLRFESEIRLLLSIQYRIRGDLPRMEKHLERVRSIWESVYGKEHVKLYQYHALLGDFYFELGDYGAAQAEYEKGLGMAGRHFPPTDMRVTGLQVRLAKVLAVLGDVTGAEQLAGTVIDGVGKSQGQPSYDVSKAYSVLARIAAANNDFDRAYMLRRQSKEIADRVIPAGHPEKMVAEMVYAEDVLAFGHPDEAADSARQVIQACKDMGGEGNLLTVRALSCLGQAQIAQGQVRKGDATLLKAERVGLEQADMIQSLPSEAQRKAYYASSMRNIRLLLGRDEGGASAEVLYGIWLNRKGAFFDSQVRYRRALRGKESERVEGLVHALSSVRRQLAYAAYSLPDENTSGRQIMEELLAERDSLKADLNRLAGGGDKPVVSVKDISLPAHSALVDYVYIEPEGGRPGSYRAFVVTPKSGVHLIALGDALKIDKAVAAWRDEIVKGNEADVAVLGRLSRTLRSWLYDPLAKVVGDSRHLLVVPDGRVQTVPLEVLRNEDGTYLVERHRVSYLTTARELAGKERREASSGKIVIVANPDFGAQAGEAVQVESRMTSPGDGGGERLSLSLKPLPGTEREGRAIQSLVGEEGVLLTGAEASKSALFGMKHPKVLHLATHGFFFSGEDKRQAAGRRTLVMEEGPTVSADAWLSPGAGPLLRSGLVLAGANESRRGCRLSGTGILTAEEVLDMDLAGTELVTLSACDSGLGAIADADGVYGLRRSFRQAGARNLVVSMWSVPDEETELMMVDMYGRLLKDGRSVGEAFQGALLDRLHAERAGGRAGNPFYWAGFVHYGTD</sequence>
<feature type="domain" description="CHAT" evidence="1">
    <location>
        <begin position="670"/>
        <end position="1007"/>
    </location>
</feature>
<dbReference type="PANTHER" id="PTHR10098:SF108">
    <property type="entry name" value="TETRATRICOPEPTIDE REPEAT PROTEIN 28"/>
    <property type="match status" value="1"/>
</dbReference>
<dbReference type="Proteomes" id="UP001385389">
    <property type="component" value="Chromosome"/>
</dbReference>